<keyword evidence="7" id="KW-1185">Reference proteome</keyword>
<dbReference type="GO" id="GO:0004392">
    <property type="term" value="F:heme oxygenase (decyclizing) activity"/>
    <property type="evidence" value="ECO:0007669"/>
    <property type="project" value="InterPro"/>
</dbReference>
<dbReference type="SUPFAM" id="SSF48613">
    <property type="entry name" value="Heme oxygenase-like"/>
    <property type="match status" value="1"/>
</dbReference>
<organism evidence="6 7">
    <name type="scientific">Moelleriella libera RCEF 2490</name>
    <dbReference type="NCBI Taxonomy" id="1081109"/>
    <lineage>
        <taxon>Eukaryota</taxon>
        <taxon>Fungi</taxon>
        <taxon>Dikarya</taxon>
        <taxon>Ascomycota</taxon>
        <taxon>Pezizomycotina</taxon>
        <taxon>Sordariomycetes</taxon>
        <taxon>Hypocreomycetidae</taxon>
        <taxon>Hypocreales</taxon>
        <taxon>Clavicipitaceae</taxon>
        <taxon>Moelleriella</taxon>
    </lineage>
</organism>
<dbReference type="Proteomes" id="UP000078544">
    <property type="component" value="Unassembled WGS sequence"/>
</dbReference>
<dbReference type="InterPro" id="IPR002051">
    <property type="entry name" value="Haem_Oase"/>
</dbReference>
<keyword evidence="2" id="KW-0479">Metal-binding</keyword>
<keyword evidence="5" id="KW-0812">Transmembrane</keyword>
<gene>
    <name evidence="6" type="ORF">AAL_02872</name>
</gene>
<dbReference type="PANTHER" id="PTHR10720">
    <property type="entry name" value="HEME OXYGENASE"/>
    <property type="match status" value="1"/>
</dbReference>
<dbReference type="GO" id="GO:0006788">
    <property type="term" value="P:heme oxidation"/>
    <property type="evidence" value="ECO:0007669"/>
    <property type="project" value="InterPro"/>
</dbReference>
<feature type="region of interest" description="Disordered" evidence="4">
    <location>
        <begin position="205"/>
        <end position="226"/>
    </location>
</feature>
<dbReference type="EMBL" id="AZGY01000005">
    <property type="protein sequence ID" value="KZZ98354.1"/>
    <property type="molecule type" value="Genomic_DNA"/>
</dbReference>
<sequence>MSASSPPSFREDRSLAEAINVVSRPVHGKLNRLILSRLPLALPPNAQDPSLYATGMLHVASIYATFESLWADLLASHSHNDSSTKSSPEKGGAKPGHDAESVPDQLIEALGELRLPGLMRSQKIMLDVQCIMGWSPEVTKVQLEIISKTGHLAEMLQHIERVVRSRPHVLLAYSHIMFMALFAGGRFLRATLELAGGDFWGSLSSPAASPAEQQRDAQVPDAPLPGWSEHQSPLRYLRFFCFDTFDDGQGLKREFKKRFANAEKILTRKQKHDIVQEGVCIFENLILLVAQLDSLKSESLIDRKSSLDVLASMIDGPFLRRFRDSLAVTRLRSARGAQPKPTGRSDIDRIAPPNIPHLFGAPVCPVASPKSMRFERTGHPARSAEASKTQLTESIEVTSEQIRRERVTNWALGFAIILLALGFVLSGRPIAPEATS</sequence>
<evidence type="ECO:0000313" key="7">
    <source>
        <dbReference type="Proteomes" id="UP000078544"/>
    </source>
</evidence>
<comment type="caution">
    <text evidence="6">The sequence shown here is derived from an EMBL/GenBank/DDBJ whole genome shotgun (WGS) entry which is preliminary data.</text>
</comment>
<evidence type="ECO:0000256" key="4">
    <source>
        <dbReference type="SAM" id="MobiDB-lite"/>
    </source>
</evidence>
<feature type="transmembrane region" description="Helical" evidence="5">
    <location>
        <begin position="170"/>
        <end position="188"/>
    </location>
</feature>
<protein>
    <submittedName>
        <fullName evidence="6">Heme oxygenase</fullName>
    </submittedName>
</protein>
<feature type="transmembrane region" description="Helical" evidence="5">
    <location>
        <begin position="410"/>
        <end position="431"/>
    </location>
</feature>
<keyword evidence="5" id="KW-1133">Transmembrane helix</keyword>
<evidence type="ECO:0000256" key="2">
    <source>
        <dbReference type="ARBA" id="ARBA00022723"/>
    </source>
</evidence>
<dbReference type="CDD" id="cd19165">
    <property type="entry name" value="HemeO"/>
    <property type="match status" value="1"/>
</dbReference>
<dbReference type="PANTHER" id="PTHR10720:SF0">
    <property type="entry name" value="HEME OXYGENASE"/>
    <property type="match status" value="1"/>
</dbReference>
<evidence type="ECO:0000256" key="1">
    <source>
        <dbReference type="ARBA" id="ARBA00022617"/>
    </source>
</evidence>
<keyword evidence="3" id="KW-0408">Iron</keyword>
<evidence type="ECO:0000256" key="5">
    <source>
        <dbReference type="SAM" id="Phobius"/>
    </source>
</evidence>
<evidence type="ECO:0000256" key="3">
    <source>
        <dbReference type="ARBA" id="ARBA00023004"/>
    </source>
</evidence>
<evidence type="ECO:0000313" key="6">
    <source>
        <dbReference type="EMBL" id="KZZ98354.1"/>
    </source>
</evidence>
<dbReference type="Gene3D" id="1.20.910.10">
    <property type="entry name" value="Heme oxygenase-like"/>
    <property type="match status" value="1"/>
</dbReference>
<keyword evidence="1" id="KW-0349">Heme</keyword>
<dbReference type="OrthoDB" id="652091at2759"/>
<reference evidence="6 7" key="1">
    <citation type="journal article" date="2016" name="Genome Biol. Evol.">
        <title>Divergent and convergent evolution of fungal pathogenicity.</title>
        <authorList>
            <person name="Shang Y."/>
            <person name="Xiao G."/>
            <person name="Zheng P."/>
            <person name="Cen K."/>
            <person name="Zhan S."/>
            <person name="Wang C."/>
        </authorList>
    </citation>
    <scope>NUCLEOTIDE SEQUENCE [LARGE SCALE GENOMIC DNA]</scope>
    <source>
        <strain evidence="6 7">RCEF 2490</strain>
    </source>
</reference>
<accession>A0A168E2M3</accession>
<dbReference type="GO" id="GO:0046872">
    <property type="term" value="F:metal ion binding"/>
    <property type="evidence" value="ECO:0007669"/>
    <property type="project" value="UniProtKB-KW"/>
</dbReference>
<feature type="region of interest" description="Disordered" evidence="4">
    <location>
        <begin position="78"/>
        <end position="100"/>
    </location>
</feature>
<keyword evidence="5" id="KW-0472">Membrane</keyword>
<dbReference type="STRING" id="1081109.A0A168E2M3"/>
<dbReference type="AlphaFoldDB" id="A0A168E2M3"/>
<dbReference type="InterPro" id="IPR016084">
    <property type="entry name" value="Haem_Oase-like_multi-hlx"/>
</dbReference>
<name>A0A168E2M3_9HYPO</name>
<proteinExistence type="predicted"/>